<evidence type="ECO:0000256" key="2">
    <source>
        <dbReference type="PIRSR" id="PIRSR617939-1"/>
    </source>
</evidence>
<evidence type="ECO:0000313" key="5">
    <source>
        <dbReference type="Proteomes" id="UP000660110"/>
    </source>
</evidence>
<keyword evidence="5" id="KW-1185">Reference proteome</keyword>
<evidence type="ECO:0000259" key="3">
    <source>
        <dbReference type="Pfam" id="PF06094"/>
    </source>
</evidence>
<dbReference type="Proteomes" id="UP000660110">
    <property type="component" value="Unassembled WGS sequence"/>
</dbReference>
<dbReference type="InterPro" id="IPR036568">
    <property type="entry name" value="GGCT-like_sf"/>
</dbReference>
<name>A0A917AY83_HALAA</name>
<evidence type="ECO:0000313" key="4">
    <source>
        <dbReference type="EMBL" id="GGF09948.1"/>
    </source>
</evidence>
<dbReference type="PANTHER" id="PTHR12935">
    <property type="entry name" value="GAMMA-GLUTAMYLCYCLOTRANSFERASE"/>
    <property type="match status" value="1"/>
</dbReference>
<dbReference type="RefSeq" id="WP_188375933.1">
    <property type="nucleotide sequence ID" value="NZ_BMEL01000001.1"/>
</dbReference>
<keyword evidence="1" id="KW-0456">Lyase</keyword>
<dbReference type="AlphaFoldDB" id="A0A917AY83"/>
<dbReference type="SUPFAM" id="SSF110857">
    <property type="entry name" value="Gamma-glutamyl cyclotransferase-like"/>
    <property type="match status" value="2"/>
</dbReference>
<dbReference type="Pfam" id="PF06094">
    <property type="entry name" value="GGACT"/>
    <property type="match status" value="2"/>
</dbReference>
<dbReference type="EMBL" id="BMEL01000001">
    <property type="protein sequence ID" value="GGF09948.1"/>
    <property type="molecule type" value="Genomic_DNA"/>
</dbReference>
<protein>
    <submittedName>
        <fullName evidence="4">Gamma-glutamylcyclotransferase YkqA</fullName>
    </submittedName>
</protein>
<gene>
    <name evidence="4" type="primary">ykqA</name>
    <name evidence="4" type="ORF">GCM10010954_05570</name>
</gene>
<sequence>MYLFVYGSLCKGERNHHYVTNETCLSEQAWVRAKLYKSESYYPFIVHDEAEITFGELYEINPKQEALIDRLEGYHPEDSNPLFKKEVIKVTTQQGEYEAYTYFGSERLKKEKEISSGDWKVERLLHSSPIYYFAYGSCMDNERFMKAGVDHLFEKIIGGAHLDHYELLFSHHLSDGARADIGEAQGQRVEGVLYEVNEEALDYLYRREGVYSFWYRPTVVQVQQGDSSYRALTFTVISKKPNRAVPLHYAIEIHRGATTHLSSSYGEQIVNMFSKQLPVEGFTEYLEEWTKGGSS</sequence>
<dbReference type="InterPro" id="IPR017939">
    <property type="entry name" value="G-Glutamylcylcotransferase"/>
</dbReference>
<feature type="domain" description="Gamma-glutamylcyclotransferase AIG2-like" evidence="3">
    <location>
        <begin position="132"/>
        <end position="238"/>
    </location>
</feature>
<reference evidence="4" key="1">
    <citation type="journal article" date="2014" name="Int. J. Syst. Evol. Microbiol.">
        <title>Complete genome sequence of Corynebacterium casei LMG S-19264T (=DSM 44701T), isolated from a smear-ripened cheese.</title>
        <authorList>
            <consortium name="US DOE Joint Genome Institute (JGI-PGF)"/>
            <person name="Walter F."/>
            <person name="Albersmeier A."/>
            <person name="Kalinowski J."/>
            <person name="Ruckert C."/>
        </authorList>
    </citation>
    <scope>NUCLEOTIDE SEQUENCE</scope>
    <source>
        <strain evidence="4">CGMCC 1.12153</strain>
    </source>
</reference>
<comment type="caution">
    <text evidence="4">The sequence shown here is derived from an EMBL/GenBank/DDBJ whole genome shotgun (WGS) entry which is preliminary data.</text>
</comment>
<feature type="active site" description="Proton acceptor" evidence="2">
    <location>
        <position position="208"/>
    </location>
</feature>
<dbReference type="Gene3D" id="3.10.490.10">
    <property type="entry name" value="Gamma-glutamyl cyclotransferase-like"/>
    <property type="match status" value="2"/>
</dbReference>
<reference evidence="4" key="2">
    <citation type="submission" date="2020-09" db="EMBL/GenBank/DDBJ databases">
        <authorList>
            <person name="Sun Q."/>
            <person name="Zhou Y."/>
        </authorList>
    </citation>
    <scope>NUCLEOTIDE SEQUENCE</scope>
    <source>
        <strain evidence="4">CGMCC 1.12153</strain>
    </source>
</reference>
<accession>A0A917AY83</accession>
<proteinExistence type="predicted"/>
<dbReference type="InterPro" id="IPR013024">
    <property type="entry name" value="GGCT-like"/>
</dbReference>
<organism evidence="4 5">
    <name type="scientific">Halobacillus andaensis</name>
    <dbReference type="NCBI Taxonomy" id="1176239"/>
    <lineage>
        <taxon>Bacteria</taxon>
        <taxon>Bacillati</taxon>
        <taxon>Bacillota</taxon>
        <taxon>Bacilli</taxon>
        <taxon>Bacillales</taxon>
        <taxon>Bacillaceae</taxon>
        <taxon>Halobacillus</taxon>
    </lineage>
</organism>
<dbReference type="GO" id="GO:0003839">
    <property type="term" value="F:gamma-glutamylcyclotransferase activity"/>
    <property type="evidence" value="ECO:0007669"/>
    <property type="project" value="InterPro"/>
</dbReference>
<dbReference type="PANTHER" id="PTHR12935:SF0">
    <property type="entry name" value="GAMMA-GLUTAMYLCYCLOTRANSFERASE"/>
    <property type="match status" value="1"/>
</dbReference>
<dbReference type="InterPro" id="IPR009288">
    <property type="entry name" value="AIG2-like_dom"/>
</dbReference>
<dbReference type="CDD" id="cd06661">
    <property type="entry name" value="GGCT_like"/>
    <property type="match status" value="2"/>
</dbReference>
<feature type="domain" description="Gamma-glutamylcyclotransferase AIG2-like" evidence="3">
    <location>
        <begin position="3"/>
        <end position="120"/>
    </location>
</feature>
<evidence type="ECO:0000256" key="1">
    <source>
        <dbReference type="ARBA" id="ARBA00023239"/>
    </source>
</evidence>